<organism evidence="4">
    <name type="scientific">Nippostrongylus brasiliensis</name>
    <name type="common">Rat hookworm</name>
    <dbReference type="NCBI Taxonomy" id="27835"/>
    <lineage>
        <taxon>Eukaryota</taxon>
        <taxon>Metazoa</taxon>
        <taxon>Ecdysozoa</taxon>
        <taxon>Nematoda</taxon>
        <taxon>Chromadorea</taxon>
        <taxon>Rhabditida</taxon>
        <taxon>Rhabditina</taxon>
        <taxon>Rhabditomorpha</taxon>
        <taxon>Strongyloidea</taxon>
        <taxon>Heligmosomidae</taxon>
        <taxon>Nippostrongylus</taxon>
    </lineage>
</organism>
<reference evidence="2 3" key="2">
    <citation type="submission" date="2018-11" db="EMBL/GenBank/DDBJ databases">
        <authorList>
            <consortium name="Pathogen Informatics"/>
        </authorList>
    </citation>
    <scope>NUCLEOTIDE SEQUENCE [LARGE SCALE GENOMIC DNA]</scope>
</reference>
<proteinExistence type="predicted"/>
<protein>
    <submittedName>
        <fullName evidence="2 4">Uncharacterized protein</fullName>
    </submittedName>
</protein>
<name>A0A0N4XJS5_NIPBR</name>
<evidence type="ECO:0000313" key="4">
    <source>
        <dbReference type="WBParaSite" id="NBR_0000277701-mRNA-1"/>
    </source>
</evidence>
<evidence type="ECO:0000313" key="3">
    <source>
        <dbReference type="Proteomes" id="UP000271162"/>
    </source>
</evidence>
<feature type="compositionally biased region" description="Basic and acidic residues" evidence="1">
    <location>
        <begin position="1"/>
        <end position="18"/>
    </location>
</feature>
<dbReference type="STRING" id="27835.A0A0N4XJS5"/>
<gene>
    <name evidence="2" type="ORF">NBR_LOCUS2778</name>
</gene>
<feature type="region of interest" description="Disordered" evidence="1">
    <location>
        <begin position="1"/>
        <end position="39"/>
    </location>
</feature>
<evidence type="ECO:0000256" key="1">
    <source>
        <dbReference type="SAM" id="MobiDB-lite"/>
    </source>
</evidence>
<dbReference type="EMBL" id="UYSL01003523">
    <property type="protein sequence ID" value="VDL66367.1"/>
    <property type="molecule type" value="Genomic_DNA"/>
</dbReference>
<dbReference type="WBParaSite" id="NBR_0000277701-mRNA-1">
    <property type="protein sequence ID" value="NBR_0000277701-mRNA-1"/>
    <property type="gene ID" value="NBR_0000277701"/>
</dbReference>
<reference evidence="4" key="1">
    <citation type="submission" date="2017-02" db="UniProtKB">
        <authorList>
            <consortium name="WormBaseParasite"/>
        </authorList>
    </citation>
    <scope>IDENTIFICATION</scope>
</reference>
<keyword evidence="3" id="KW-1185">Reference proteome</keyword>
<evidence type="ECO:0000313" key="2">
    <source>
        <dbReference type="EMBL" id="VDL66367.1"/>
    </source>
</evidence>
<dbReference type="Proteomes" id="UP000271162">
    <property type="component" value="Unassembled WGS sequence"/>
</dbReference>
<sequence>MGDQGGDVKESAAEHRPEPAAAATDAAPQPKAQAAEVLDVPGQTARFARIDNLPRIGRRVSSVEAVKGAPPPKRQSVVVFETPDTPIIQYVFSIHLSSLTSSFSVVSKNRS</sequence>
<accession>A0A0N4XJS5</accession>
<feature type="compositionally biased region" description="Low complexity" evidence="1">
    <location>
        <begin position="19"/>
        <end position="35"/>
    </location>
</feature>
<dbReference type="AlphaFoldDB" id="A0A0N4XJS5"/>